<dbReference type="SUPFAM" id="SSF63520">
    <property type="entry name" value="PTS-regulatory domain, PRD"/>
    <property type="match status" value="2"/>
</dbReference>
<evidence type="ECO:0000256" key="3">
    <source>
        <dbReference type="ARBA" id="ARBA00023163"/>
    </source>
</evidence>
<dbReference type="Gene3D" id="1.20.58.1950">
    <property type="match status" value="1"/>
</dbReference>
<keyword evidence="6" id="KW-1185">Reference proteome</keyword>
<dbReference type="Pfam" id="PF03123">
    <property type="entry name" value="CAT_RBD"/>
    <property type="match status" value="1"/>
</dbReference>
<keyword evidence="2" id="KW-0805">Transcription regulation</keyword>
<dbReference type="InterPro" id="IPR050661">
    <property type="entry name" value="BglG_antiterminators"/>
</dbReference>
<dbReference type="PANTHER" id="PTHR30185">
    <property type="entry name" value="CRYPTIC BETA-GLUCOSIDE BGL OPERON ANTITERMINATOR"/>
    <property type="match status" value="1"/>
</dbReference>
<dbReference type="InterPro" id="IPR011608">
    <property type="entry name" value="PRD"/>
</dbReference>
<evidence type="ECO:0000313" key="6">
    <source>
        <dbReference type="Proteomes" id="UP001529340"/>
    </source>
</evidence>
<sequence length="278" mass="31709">MAKIIRILNHNAVIVHEVSSNRVLLLLDKGIGFGRKLNEQMDAPYSGRVYELQKDTSKGPTRDVLSHLEPVYLEVSSEIITLAQKKFQNIDRNILLPLADHIAFAITRIKSNLNITNPFANDIRLLYPEEYAIALQGKAIIQERCGYTINEDEVGYITLHIHSALGEQVDEGMLIAVIINESIQQVEAECGLTIDVHSLSYTRLLTHMKYLLARLREGEVLALDMEDYTRSSFPYSYQVAQHIIERIERTLHKQVPKVETGYLAMHIERVCRSEQEKA</sequence>
<reference evidence="5 6" key="3">
    <citation type="submission" date="2023-06" db="EMBL/GenBank/DDBJ databases">
        <authorList>
            <person name="Zeman M."/>
            <person name="Kubasova T."/>
            <person name="Jahodarova E."/>
            <person name="Nykrynova M."/>
            <person name="Rychlik I."/>
        </authorList>
    </citation>
    <scope>NUCLEOTIDE SEQUENCE [LARGE SCALE GENOMIC DNA]</scope>
    <source>
        <strain evidence="5 6">ET39</strain>
    </source>
</reference>
<reference evidence="6" key="2">
    <citation type="submission" date="2023-06" db="EMBL/GenBank/DDBJ databases">
        <title>Identification and characterization of horizontal gene transfer across gut microbiota members of farm animals based on homology search.</title>
        <authorList>
            <person name="Zeman M."/>
            <person name="Kubasova T."/>
            <person name="Jahodarova E."/>
            <person name="Nykrynova M."/>
            <person name="Rychlik I."/>
        </authorList>
    </citation>
    <scope>NUCLEOTIDE SEQUENCE [LARGE SCALE GENOMIC DNA]</scope>
    <source>
        <strain evidence="6">ET39</strain>
    </source>
</reference>
<dbReference type="InterPro" id="IPR036634">
    <property type="entry name" value="PRD_sf"/>
</dbReference>
<feature type="domain" description="PRD" evidence="4">
    <location>
        <begin position="172"/>
        <end position="277"/>
    </location>
</feature>
<dbReference type="InterPro" id="IPR004341">
    <property type="entry name" value="CAT_RNA-bd_dom"/>
</dbReference>
<dbReference type="PANTHER" id="PTHR30185:SF18">
    <property type="entry name" value="TRANSCRIPTIONAL REGULATOR MTLR"/>
    <property type="match status" value="1"/>
</dbReference>
<evidence type="ECO:0000256" key="2">
    <source>
        <dbReference type="ARBA" id="ARBA00023015"/>
    </source>
</evidence>
<comment type="caution">
    <text evidence="5">The sequence shown here is derived from an EMBL/GenBank/DDBJ whole genome shotgun (WGS) entry which is preliminary data.</text>
</comment>
<accession>A0ABT7UER1</accession>
<evidence type="ECO:0000313" key="5">
    <source>
        <dbReference type="EMBL" id="MDM8158123.1"/>
    </source>
</evidence>
<evidence type="ECO:0000256" key="1">
    <source>
        <dbReference type="ARBA" id="ARBA00022737"/>
    </source>
</evidence>
<proteinExistence type="predicted"/>
<dbReference type="Proteomes" id="UP001529340">
    <property type="component" value="Unassembled WGS sequence"/>
</dbReference>
<dbReference type="RefSeq" id="WP_289608547.1">
    <property type="nucleotide sequence ID" value="NZ_JAUDCG010000081.1"/>
</dbReference>
<dbReference type="EMBL" id="JAUDCG010000081">
    <property type="protein sequence ID" value="MDM8158123.1"/>
    <property type="molecule type" value="Genomic_DNA"/>
</dbReference>
<dbReference type="Gene3D" id="2.30.24.10">
    <property type="entry name" value="CAT RNA-binding domain"/>
    <property type="match status" value="1"/>
</dbReference>
<dbReference type="SUPFAM" id="SSF50151">
    <property type="entry name" value="SacY-like RNA-binding domain"/>
    <property type="match status" value="1"/>
</dbReference>
<organism evidence="5 6">
    <name type="scientific">Amedibacillus dolichus</name>
    <dbReference type="NCBI Taxonomy" id="31971"/>
    <lineage>
        <taxon>Bacteria</taxon>
        <taxon>Bacillati</taxon>
        <taxon>Bacillota</taxon>
        <taxon>Erysipelotrichia</taxon>
        <taxon>Erysipelotrichales</taxon>
        <taxon>Erysipelotrichaceae</taxon>
        <taxon>Amedibacillus</taxon>
    </lineage>
</organism>
<name>A0ABT7UER1_9FIRM</name>
<dbReference type="Gene3D" id="1.10.1790.10">
    <property type="entry name" value="PRD domain"/>
    <property type="match status" value="1"/>
</dbReference>
<gene>
    <name evidence="5" type="ORF">QUV96_10855</name>
</gene>
<evidence type="ECO:0000259" key="4">
    <source>
        <dbReference type="PROSITE" id="PS51372"/>
    </source>
</evidence>
<dbReference type="InterPro" id="IPR036650">
    <property type="entry name" value="CAT_RNA-bd_dom_sf"/>
</dbReference>
<reference evidence="5 6" key="1">
    <citation type="submission" date="2023-06" db="EMBL/GenBank/DDBJ databases">
        <title>Identification and characterization of horizontal gene transfer across gut microbiota members of farm animals based on homology search.</title>
        <authorList>
            <person name="Schwarzerova J."/>
            <person name="Nykrynova M."/>
            <person name="Jureckova K."/>
            <person name="Cejkova D."/>
            <person name="Rychlik I."/>
        </authorList>
    </citation>
    <scope>NUCLEOTIDE SEQUENCE [LARGE SCALE GENOMIC DNA]</scope>
    <source>
        <strain evidence="5 6">ET39</strain>
    </source>
</reference>
<keyword evidence="3" id="KW-0804">Transcription</keyword>
<keyword evidence="1" id="KW-0677">Repeat</keyword>
<dbReference type="SMART" id="SM01061">
    <property type="entry name" value="CAT_RBD"/>
    <property type="match status" value="1"/>
</dbReference>
<dbReference type="Pfam" id="PF00874">
    <property type="entry name" value="PRD"/>
    <property type="match status" value="2"/>
</dbReference>
<feature type="domain" description="PRD" evidence="4">
    <location>
        <begin position="67"/>
        <end position="171"/>
    </location>
</feature>
<dbReference type="PROSITE" id="PS51372">
    <property type="entry name" value="PRD_2"/>
    <property type="match status" value="2"/>
</dbReference>
<protein>
    <submittedName>
        <fullName evidence="5">PRD domain-containing protein</fullName>
    </submittedName>
</protein>
<dbReference type="Gene3D" id="1.20.890.100">
    <property type="match status" value="1"/>
</dbReference>